<dbReference type="AlphaFoldDB" id="A0A1C3NX82"/>
<keyword evidence="1" id="KW-0812">Transmembrane</keyword>
<accession>A0A1C3NX82</accession>
<feature type="transmembrane region" description="Helical" evidence="1">
    <location>
        <begin position="123"/>
        <end position="145"/>
    </location>
</feature>
<reference evidence="3" key="1">
    <citation type="submission" date="2016-02" db="EMBL/GenBank/DDBJ databases">
        <authorList>
            <person name="Wibberg D."/>
        </authorList>
    </citation>
    <scope>NUCLEOTIDE SEQUENCE [LARGE SCALE GENOMIC DNA]</scope>
</reference>
<organism evidence="2 3">
    <name type="scientific">Candidatus Protofrankia californiensis</name>
    <dbReference type="NCBI Taxonomy" id="1839754"/>
    <lineage>
        <taxon>Bacteria</taxon>
        <taxon>Bacillati</taxon>
        <taxon>Actinomycetota</taxon>
        <taxon>Actinomycetes</taxon>
        <taxon>Frankiales</taxon>
        <taxon>Frankiaceae</taxon>
        <taxon>Protofrankia</taxon>
    </lineage>
</organism>
<evidence type="ECO:0000313" key="2">
    <source>
        <dbReference type="EMBL" id="SBW22183.1"/>
    </source>
</evidence>
<protein>
    <submittedName>
        <fullName evidence="2">Uncharacterized protein</fullName>
    </submittedName>
</protein>
<keyword evidence="3" id="KW-1185">Reference proteome</keyword>
<sequence length="156" mass="15826">MITLGCGVAAVVAVAGVFLPWAGATLSDRGADLLHHSRTGLELSWHGKVVLGLGVLCVVVSVLLREVPRARPLGLALPVAGGAIAALAVIKINAGDAIAARFLRLRIGTFQTDHPVATAEVGLGLWLSLTAGVVLLLGGIAWQAAGRSVQVSGDMA</sequence>
<feature type="transmembrane region" description="Helical" evidence="1">
    <location>
        <begin position="43"/>
        <end position="64"/>
    </location>
</feature>
<evidence type="ECO:0000313" key="3">
    <source>
        <dbReference type="Proteomes" id="UP000199013"/>
    </source>
</evidence>
<gene>
    <name evidence="2" type="ORF">FDG2_2263</name>
</gene>
<evidence type="ECO:0000256" key="1">
    <source>
        <dbReference type="SAM" id="Phobius"/>
    </source>
</evidence>
<keyword evidence="1" id="KW-1133">Transmembrane helix</keyword>
<dbReference type="EMBL" id="FLUV01000946">
    <property type="protein sequence ID" value="SBW22183.1"/>
    <property type="molecule type" value="Genomic_DNA"/>
</dbReference>
<keyword evidence="1" id="KW-0472">Membrane</keyword>
<feature type="transmembrane region" description="Helical" evidence="1">
    <location>
        <begin position="76"/>
        <end position="103"/>
    </location>
</feature>
<dbReference type="Proteomes" id="UP000199013">
    <property type="component" value="Unassembled WGS sequence"/>
</dbReference>
<name>A0A1C3NX82_9ACTN</name>
<proteinExistence type="predicted"/>